<dbReference type="RefSeq" id="WP_010191487.1">
    <property type="nucleotide sequence ID" value="NZ_AHJG01000139.1"/>
</dbReference>
<dbReference type="AlphaFoldDB" id="S2EMQ1"/>
<dbReference type="OrthoDB" id="2921at2157"/>
<organism evidence="2 3">
    <name type="scientific">Candidatus Nitrosarchaeum limnium BG20</name>
    <dbReference type="NCBI Taxonomy" id="859192"/>
    <lineage>
        <taxon>Archaea</taxon>
        <taxon>Nitrososphaerota</taxon>
        <taxon>Nitrososphaeria</taxon>
        <taxon>Nitrosopumilales</taxon>
        <taxon>Nitrosopumilaceae</taxon>
        <taxon>Nitrosarchaeum</taxon>
    </lineage>
</organism>
<name>S2EMQ1_9ARCH</name>
<feature type="transmembrane region" description="Helical" evidence="1">
    <location>
        <begin position="6"/>
        <end position="23"/>
    </location>
</feature>
<gene>
    <name evidence="2" type="ORF">BG20_I1958</name>
</gene>
<keyword evidence="1" id="KW-0472">Membrane</keyword>
<keyword evidence="3" id="KW-1185">Reference proteome</keyword>
<keyword evidence="1" id="KW-1133">Transmembrane helix</keyword>
<evidence type="ECO:0000313" key="3">
    <source>
        <dbReference type="Proteomes" id="UP000014065"/>
    </source>
</evidence>
<accession>S2EMQ1</accession>
<sequence length="217" mass="22358">MKTTTIGMFAAIAFAVGMVGINFSDGQLNLQDKTPASSIDGAGILGHIEIIHKDGQGNIKSYQQTDNAIVNDGRNCVSMLLFGPNVGCKVGSATGLGKYTVIGLGNTTSLSGSTQIKALPTEINDNGITRQTGTLGTFTNATASGASATQRISATFTWGGGTTNTVLAAGLFNSTSTTLANYETFALKNFPSSVVLSNGDQLTVNWDISISGTNPYS</sequence>
<dbReference type="EMBL" id="AHJG01000139">
    <property type="protein sequence ID" value="EPA05802.1"/>
    <property type="molecule type" value="Genomic_DNA"/>
</dbReference>
<reference evidence="2 3" key="1">
    <citation type="journal article" date="2012" name="J. Bacteriol.">
        <title>Genome Sequence of "Candidatus Nitrosoarchaeum limnia" BG20, a Low-Salinity Ammonia-Oxidizing Archaeon from the San Francisco Bay Estuary.</title>
        <authorList>
            <person name="Mosier A.C."/>
            <person name="Allen E.E."/>
            <person name="Kim M."/>
            <person name="Ferriera S."/>
            <person name="Francis C.A."/>
        </authorList>
    </citation>
    <scope>NUCLEOTIDE SEQUENCE [LARGE SCALE GENOMIC DNA]</scope>
    <source>
        <strain evidence="2 3">BG20</strain>
    </source>
</reference>
<keyword evidence="1" id="KW-0812">Transmembrane</keyword>
<dbReference type="Proteomes" id="UP000014065">
    <property type="component" value="Unassembled WGS sequence"/>
</dbReference>
<evidence type="ECO:0000256" key="1">
    <source>
        <dbReference type="SAM" id="Phobius"/>
    </source>
</evidence>
<proteinExistence type="predicted"/>
<comment type="caution">
    <text evidence="2">The sequence shown here is derived from an EMBL/GenBank/DDBJ whole genome shotgun (WGS) entry which is preliminary data.</text>
</comment>
<evidence type="ECO:0000313" key="2">
    <source>
        <dbReference type="EMBL" id="EPA05802.1"/>
    </source>
</evidence>
<protein>
    <submittedName>
        <fullName evidence="2">Uncharacterized protein</fullName>
    </submittedName>
</protein>